<evidence type="ECO:0000256" key="1">
    <source>
        <dbReference type="SAM" id="Phobius"/>
    </source>
</evidence>
<name>A0A4Y7SI02_COPMI</name>
<evidence type="ECO:0000313" key="3">
    <source>
        <dbReference type="Proteomes" id="UP000298030"/>
    </source>
</evidence>
<sequence length="67" mass="7639">MFHNMLPLQMHHCESLRLTSLLHILRLGSVLEFNTSEVSQDLESVGQTTHALITVLFAVALWLLLRL</sequence>
<organism evidence="2 3">
    <name type="scientific">Coprinellus micaceus</name>
    <name type="common">Glistening ink-cap mushroom</name>
    <name type="synonym">Coprinus micaceus</name>
    <dbReference type="NCBI Taxonomy" id="71717"/>
    <lineage>
        <taxon>Eukaryota</taxon>
        <taxon>Fungi</taxon>
        <taxon>Dikarya</taxon>
        <taxon>Basidiomycota</taxon>
        <taxon>Agaricomycotina</taxon>
        <taxon>Agaricomycetes</taxon>
        <taxon>Agaricomycetidae</taxon>
        <taxon>Agaricales</taxon>
        <taxon>Agaricineae</taxon>
        <taxon>Psathyrellaceae</taxon>
        <taxon>Coprinellus</taxon>
    </lineage>
</organism>
<keyword evidence="1" id="KW-0472">Membrane</keyword>
<keyword evidence="1" id="KW-1133">Transmembrane helix</keyword>
<keyword evidence="1" id="KW-0812">Transmembrane</keyword>
<proteinExistence type="predicted"/>
<protein>
    <submittedName>
        <fullName evidence="2">Uncharacterized protein</fullName>
    </submittedName>
</protein>
<dbReference type="EMBL" id="QPFP01000130">
    <property type="protein sequence ID" value="TEB20856.1"/>
    <property type="molecule type" value="Genomic_DNA"/>
</dbReference>
<comment type="caution">
    <text evidence="2">The sequence shown here is derived from an EMBL/GenBank/DDBJ whole genome shotgun (WGS) entry which is preliminary data.</text>
</comment>
<evidence type="ECO:0000313" key="2">
    <source>
        <dbReference type="EMBL" id="TEB20856.1"/>
    </source>
</evidence>
<gene>
    <name evidence="2" type="ORF">FA13DRAFT_1800603</name>
</gene>
<dbReference type="Proteomes" id="UP000298030">
    <property type="component" value="Unassembled WGS sequence"/>
</dbReference>
<keyword evidence="3" id="KW-1185">Reference proteome</keyword>
<feature type="transmembrane region" description="Helical" evidence="1">
    <location>
        <begin position="48"/>
        <end position="65"/>
    </location>
</feature>
<dbReference type="AlphaFoldDB" id="A0A4Y7SI02"/>
<reference evidence="2 3" key="1">
    <citation type="journal article" date="2019" name="Nat. Ecol. Evol.">
        <title>Megaphylogeny resolves global patterns of mushroom evolution.</title>
        <authorList>
            <person name="Varga T."/>
            <person name="Krizsan K."/>
            <person name="Foldi C."/>
            <person name="Dima B."/>
            <person name="Sanchez-Garcia M."/>
            <person name="Sanchez-Ramirez S."/>
            <person name="Szollosi G.J."/>
            <person name="Szarkandi J.G."/>
            <person name="Papp V."/>
            <person name="Albert L."/>
            <person name="Andreopoulos W."/>
            <person name="Angelini C."/>
            <person name="Antonin V."/>
            <person name="Barry K.W."/>
            <person name="Bougher N.L."/>
            <person name="Buchanan P."/>
            <person name="Buyck B."/>
            <person name="Bense V."/>
            <person name="Catcheside P."/>
            <person name="Chovatia M."/>
            <person name="Cooper J."/>
            <person name="Damon W."/>
            <person name="Desjardin D."/>
            <person name="Finy P."/>
            <person name="Geml J."/>
            <person name="Haridas S."/>
            <person name="Hughes K."/>
            <person name="Justo A."/>
            <person name="Karasinski D."/>
            <person name="Kautmanova I."/>
            <person name="Kiss B."/>
            <person name="Kocsube S."/>
            <person name="Kotiranta H."/>
            <person name="LaButti K.M."/>
            <person name="Lechner B.E."/>
            <person name="Liimatainen K."/>
            <person name="Lipzen A."/>
            <person name="Lukacs Z."/>
            <person name="Mihaltcheva S."/>
            <person name="Morgado L.N."/>
            <person name="Niskanen T."/>
            <person name="Noordeloos M.E."/>
            <person name="Ohm R.A."/>
            <person name="Ortiz-Santana B."/>
            <person name="Ovrebo C."/>
            <person name="Racz N."/>
            <person name="Riley R."/>
            <person name="Savchenko A."/>
            <person name="Shiryaev A."/>
            <person name="Soop K."/>
            <person name="Spirin V."/>
            <person name="Szebenyi C."/>
            <person name="Tomsovsky M."/>
            <person name="Tulloss R.E."/>
            <person name="Uehling J."/>
            <person name="Grigoriev I.V."/>
            <person name="Vagvolgyi C."/>
            <person name="Papp T."/>
            <person name="Martin F.M."/>
            <person name="Miettinen O."/>
            <person name="Hibbett D.S."/>
            <person name="Nagy L.G."/>
        </authorList>
    </citation>
    <scope>NUCLEOTIDE SEQUENCE [LARGE SCALE GENOMIC DNA]</scope>
    <source>
        <strain evidence="2 3">FP101781</strain>
    </source>
</reference>
<accession>A0A4Y7SI02</accession>